<dbReference type="InterPro" id="IPR050703">
    <property type="entry name" value="Flavin_MAO"/>
</dbReference>
<keyword evidence="4" id="KW-1185">Reference proteome</keyword>
<evidence type="ECO:0000313" key="3">
    <source>
        <dbReference type="EMBL" id="MEO9386933.1"/>
    </source>
</evidence>
<gene>
    <name evidence="3" type="ORF">ABI908_22820</name>
</gene>
<dbReference type="SUPFAM" id="SSF54373">
    <property type="entry name" value="FAD-linked reductases, C-terminal domain"/>
    <property type="match status" value="1"/>
</dbReference>
<dbReference type="GO" id="GO:0016491">
    <property type="term" value="F:oxidoreductase activity"/>
    <property type="evidence" value="ECO:0007669"/>
    <property type="project" value="UniProtKB-KW"/>
</dbReference>
<dbReference type="Pfam" id="PF01593">
    <property type="entry name" value="Amino_oxidase"/>
    <property type="match status" value="1"/>
</dbReference>
<organism evidence="3 4">
    <name type="scientific">Chromobacterium phragmitis</name>
    <dbReference type="NCBI Taxonomy" id="2202141"/>
    <lineage>
        <taxon>Bacteria</taxon>
        <taxon>Pseudomonadati</taxon>
        <taxon>Pseudomonadota</taxon>
        <taxon>Betaproteobacteria</taxon>
        <taxon>Neisseriales</taxon>
        <taxon>Chromobacteriaceae</taxon>
        <taxon>Chromobacterium</taxon>
    </lineage>
</organism>
<keyword evidence="3" id="KW-0560">Oxidoreductase</keyword>
<dbReference type="EMBL" id="JBDXMI010000001">
    <property type="protein sequence ID" value="MEO9386933.1"/>
    <property type="molecule type" value="Genomic_DNA"/>
</dbReference>
<dbReference type="InterPro" id="IPR002937">
    <property type="entry name" value="Amino_oxidase"/>
</dbReference>
<dbReference type="PANTHER" id="PTHR43563:SF1">
    <property type="entry name" value="AMINE OXIDASE [FLAVIN-CONTAINING] B"/>
    <property type="match status" value="1"/>
</dbReference>
<dbReference type="InterPro" id="IPR036188">
    <property type="entry name" value="FAD/NAD-bd_sf"/>
</dbReference>
<dbReference type="EC" id="1.-.-.-" evidence="3"/>
<dbReference type="PANTHER" id="PTHR43563">
    <property type="entry name" value="AMINE OXIDASE"/>
    <property type="match status" value="1"/>
</dbReference>
<accession>A0ABV0J0M5</accession>
<reference evidence="3 4" key="1">
    <citation type="submission" date="2024-05" db="EMBL/GenBank/DDBJ databases">
        <authorList>
            <person name="De Oliveira J.P."/>
            <person name="Noriler S.A."/>
            <person name="De Oliveira A.G."/>
            <person name="Sipoli D.S."/>
        </authorList>
    </citation>
    <scope>NUCLEOTIDE SEQUENCE [LARGE SCALE GENOMIC DNA]</scope>
    <source>
        <strain evidence="3 4">LABIM192</strain>
    </source>
</reference>
<evidence type="ECO:0000313" key="4">
    <source>
        <dbReference type="Proteomes" id="UP001462502"/>
    </source>
</evidence>
<dbReference type="RefSeq" id="WP_347935290.1">
    <property type="nucleotide sequence ID" value="NZ_CP158160.1"/>
</dbReference>
<comment type="similarity">
    <text evidence="1">Belongs to the flavin monoamine oxidase family.</text>
</comment>
<comment type="caution">
    <text evidence="3">The sequence shown here is derived from an EMBL/GenBank/DDBJ whole genome shotgun (WGS) entry which is preliminary data.</text>
</comment>
<proteinExistence type="inferred from homology"/>
<protein>
    <submittedName>
        <fullName evidence="3">NAD(P)/FAD-dependent oxidoreductase</fullName>
        <ecNumber evidence="3">1.-.-.-</ecNumber>
    </submittedName>
</protein>
<dbReference type="Gene3D" id="3.50.50.60">
    <property type="entry name" value="FAD/NAD(P)-binding domain"/>
    <property type="match status" value="1"/>
</dbReference>
<evidence type="ECO:0000256" key="1">
    <source>
        <dbReference type="ARBA" id="ARBA00005995"/>
    </source>
</evidence>
<evidence type="ECO:0000259" key="2">
    <source>
        <dbReference type="Pfam" id="PF01593"/>
    </source>
</evidence>
<dbReference type="SUPFAM" id="SSF51905">
    <property type="entry name" value="FAD/NAD(P)-binding domain"/>
    <property type="match status" value="1"/>
</dbReference>
<name>A0ABV0J0M5_9NEIS</name>
<sequence length="542" mass="60276">MAEENFDIAIVGGGVSGVYCAWRLKQTHPGKKIAVFEASDHIGGRLLSVRPPDIPDMVAELGGMRILPAVQPLITQLIHELNKALPDDEQITLYDFPVDENQNIAFLRGIYLRLADFTQNPELVPYQLNFIDQGQSAGAVIVNAIEQIVPGITNPALTEEQRREMAQSAEFGGVPLYKQGFWNVLLRVLTGEAYHYAEDVGGYDSTLCNWNAADAIPWYLSDFGVDPEYKGFCNGFQQVPLALAQLFEQQGGDIRLASHVSQITLKGDGFSFQVNGSPATAQTLILAMPRRSLELLTPDSPALQDARTQKLITSVTARPLFKLFTTYDSPWWRNTGCTVTGTDGKSFYLPVEAGRSVTDLPVRQTYYWPKSDGKPATEGHAMLLASYDDGDNTGFWDGLRAKRRQPRLPGRQVAELDDPFIGLDDNVMRNELDWHQYKAPRMMTEEVSRQLTVMHSLNYTPRVRNAAFRDWGDDPFGGGWNSWNIGQKSWEVKHAIVQPSDLPLYICGEAYSDAQGWVEGALQTAGYLLEKLGVAPFPRQAA</sequence>
<feature type="domain" description="Amine oxidase" evidence="2">
    <location>
        <begin position="15"/>
        <end position="402"/>
    </location>
</feature>
<dbReference type="Proteomes" id="UP001462502">
    <property type="component" value="Unassembled WGS sequence"/>
</dbReference>